<feature type="compositionally biased region" description="Polar residues" evidence="1">
    <location>
        <begin position="462"/>
        <end position="471"/>
    </location>
</feature>
<sequence length="551" mass="57766">MSESNLLFRATARVSQMLFRSASFPHCSFTTNKTRSEASHRQGAMVTNSAEESINDDSESIEIDDTVNNEAGSQMDENSKQNEQSSLPWSISEYINPGAPVPPPALLIDTSTLMPVGQIPQLAVPDGNVIPTATIPTFHSSLAKNKHHQNQTATPPFSISLTRNTQSPPPTSTTRSGPIIIRFTPTPDDNDSESDSESMSVRLNVDGTVDYLCTGGAAGASAGPCRLRMATGKQPDLDSEEESVPPVVISSGLGRYSSASKTVTPDDTFEATTLTSDAPNAISVPPSLVVLPGFNSAGPAVAHSGSSSSGHGGDVSVSSTLESQPESTLTRPADSLPTNVKAASSSPSVSAPTVEEPPSPALNVSAAALVPPVTLLVASVGPVNPPVFSESCTANTSSSSIFSPSSESSERKRKRSRGEADDDDDDDDEEGRARSKLKSEKWAGRGKSGSNSNSASTKNTNCTIQPSHTQLSPSSAAPASTIPASSPSSNSNSSRKRAREPEDEDADAETTVVGVDVPSEGARGEEQQQQEQQQDGSDSFRRRSPRKRICK</sequence>
<feature type="compositionally biased region" description="Low complexity" evidence="1">
    <location>
        <begin position="299"/>
        <end position="319"/>
    </location>
</feature>
<feature type="compositionally biased region" description="Low complexity" evidence="1">
    <location>
        <begin position="472"/>
        <end position="493"/>
    </location>
</feature>
<dbReference type="OrthoDB" id="10689718at2759"/>
<feature type="compositionally biased region" description="Low complexity" evidence="1">
    <location>
        <begin position="390"/>
        <end position="407"/>
    </location>
</feature>
<keyword evidence="3" id="KW-1185">Reference proteome</keyword>
<feature type="compositionally biased region" description="Acidic residues" evidence="1">
    <location>
        <begin position="420"/>
        <end position="430"/>
    </location>
</feature>
<feature type="compositionally biased region" description="Basic residues" evidence="1">
    <location>
        <begin position="542"/>
        <end position="551"/>
    </location>
</feature>
<feature type="region of interest" description="Disordered" evidence="1">
    <location>
        <begin position="299"/>
        <end position="359"/>
    </location>
</feature>
<feature type="compositionally biased region" description="Low complexity" evidence="1">
    <location>
        <begin position="342"/>
        <end position="354"/>
    </location>
</feature>
<proteinExistence type="predicted"/>
<feature type="compositionally biased region" description="Low complexity" evidence="1">
    <location>
        <begin position="448"/>
        <end position="461"/>
    </location>
</feature>
<dbReference type="EMBL" id="ML769540">
    <property type="protein sequence ID" value="KAE9394971.1"/>
    <property type="molecule type" value="Genomic_DNA"/>
</dbReference>
<feature type="region of interest" description="Disordered" evidence="1">
    <location>
        <begin position="231"/>
        <end position="252"/>
    </location>
</feature>
<feature type="region of interest" description="Disordered" evidence="1">
    <location>
        <begin position="390"/>
        <end position="551"/>
    </location>
</feature>
<dbReference type="AlphaFoldDB" id="A0A6A4HA90"/>
<dbReference type="Proteomes" id="UP000799118">
    <property type="component" value="Unassembled WGS sequence"/>
</dbReference>
<protein>
    <submittedName>
        <fullName evidence="2">Uncharacterized protein</fullName>
    </submittedName>
</protein>
<feature type="region of interest" description="Disordered" evidence="1">
    <location>
        <begin position="34"/>
        <end position="62"/>
    </location>
</feature>
<organism evidence="2 3">
    <name type="scientific">Gymnopus androsaceus JB14</name>
    <dbReference type="NCBI Taxonomy" id="1447944"/>
    <lineage>
        <taxon>Eukaryota</taxon>
        <taxon>Fungi</taxon>
        <taxon>Dikarya</taxon>
        <taxon>Basidiomycota</taxon>
        <taxon>Agaricomycotina</taxon>
        <taxon>Agaricomycetes</taxon>
        <taxon>Agaricomycetidae</taxon>
        <taxon>Agaricales</taxon>
        <taxon>Marasmiineae</taxon>
        <taxon>Omphalotaceae</taxon>
        <taxon>Gymnopus</taxon>
    </lineage>
</organism>
<feature type="region of interest" description="Disordered" evidence="1">
    <location>
        <begin position="143"/>
        <end position="199"/>
    </location>
</feature>
<feature type="compositionally biased region" description="Basic and acidic residues" evidence="1">
    <location>
        <begin position="431"/>
        <end position="443"/>
    </location>
</feature>
<feature type="compositionally biased region" description="Acidic residues" evidence="1">
    <location>
        <begin position="53"/>
        <end position="62"/>
    </location>
</feature>
<feature type="compositionally biased region" description="Polar residues" evidence="1">
    <location>
        <begin position="150"/>
        <end position="161"/>
    </location>
</feature>
<evidence type="ECO:0000256" key="1">
    <source>
        <dbReference type="SAM" id="MobiDB-lite"/>
    </source>
</evidence>
<feature type="compositionally biased region" description="Low complexity" evidence="1">
    <location>
        <begin position="162"/>
        <end position="182"/>
    </location>
</feature>
<accession>A0A6A4HA90</accession>
<gene>
    <name evidence="2" type="ORF">BT96DRAFT_923208</name>
</gene>
<reference evidence="2" key="1">
    <citation type="journal article" date="2019" name="Environ. Microbiol.">
        <title>Fungal ecological strategies reflected in gene transcription - a case study of two litter decomposers.</title>
        <authorList>
            <person name="Barbi F."/>
            <person name="Kohler A."/>
            <person name="Barry K."/>
            <person name="Baskaran P."/>
            <person name="Daum C."/>
            <person name="Fauchery L."/>
            <person name="Ihrmark K."/>
            <person name="Kuo A."/>
            <person name="LaButti K."/>
            <person name="Lipzen A."/>
            <person name="Morin E."/>
            <person name="Grigoriev I.V."/>
            <person name="Henrissat B."/>
            <person name="Lindahl B."/>
            <person name="Martin F."/>
        </authorList>
    </citation>
    <scope>NUCLEOTIDE SEQUENCE</scope>
    <source>
        <strain evidence="2">JB14</strain>
    </source>
</reference>
<evidence type="ECO:0000313" key="3">
    <source>
        <dbReference type="Proteomes" id="UP000799118"/>
    </source>
</evidence>
<name>A0A6A4HA90_9AGAR</name>
<evidence type="ECO:0000313" key="2">
    <source>
        <dbReference type="EMBL" id="KAE9394971.1"/>
    </source>
</evidence>
<feature type="compositionally biased region" description="Polar residues" evidence="1">
    <location>
        <begin position="320"/>
        <end position="330"/>
    </location>
</feature>